<evidence type="ECO:0000256" key="1">
    <source>
        <dbReference type="SAM" id="MobiDB-lite"/>
    </source>
</evidence>
<protein>
    <submittedName>
        <fullName evidence="2">Uncharacterized protein</fullName>
    </submittedName>
</protein>
<feature type="non-terminal residue" evidence="2">
    <location>
        <position position="31"/>
    </location>
</feature>
<reference evidence="2 3" key="2">
    <citation type="submission" date="2019-08" db="EMBL/GenBank/DDBJ databases">
        <authorList>
            <person name="Henke P."/>
        </authorList>
    </citation>
    <scope>NUCLEOTIDE SEQUENCE [LARGE SCALE GENOMIC DNA]</scope>
    <source>
        <strain evidence="2">Phe10_nw2017</strain>
    </source>
</reference>
<dbReference type="AlphaFoldDB" id="A0A5C6M3X6"/>
<keyword evidence="3" id="KW-1185">Reference proteome</keyword>
<gene>
    <name evidence="2" type="ORF">E3A20_29170</name>
</gene>
<feature type="region of interest" description="Disordered" evidence="1">
    <location>
        <begin position="1"/>
        <end position="31"/>
    </location>
</feature>
<dbReference type="Proteomes" id="UP000321083">
    <property type="component" value="Unassembled WGS sequence"/>
</dbReference>
<comment type="caution">
    <text evidence="2">The sequence shown here is derived from an EMBL/GenBank/DDBJ whole genome shotgun (WGS) entry which is preliminary data.</text>
</comment>
<evidence type="ECO:0000313" key="2">
    <source>
        <dbReference type="EMBL" id="TWW07954.1"/>
    </source>
</evidence>
<dbReference type="EMBL" id="SRHE01000922">
    <property type="protein sequence ID" value="TWW07954.1"/>
    <property type="molecule type" value="Genomic_DNA"/>
</dbReference>
<accession>A0A5C6M3X6</accession>
<organism evidence="2 3">
    <name type="scientific">Planctomyces bekefii</name>
    <dbReference type="NCBI Taxonomy" id="1653850"/>
    <lineage>
        <taxon>Bacteria</taxon>
        <taxon>Pseudomonadati</taxon>
        <taxon>Planctomycetota</taxon>
        <taxon>Planctomycetia</taxon>
        <taxon>Planctomycetales</taxon>
        <taxon>Planctomycetaceae</taxon>
        <taxon>Planctomyces</taxon>
    </lineage>
</organism>
<proteinExistence type="predicted"/>
<sequence>MEIIFDRSGDTSRTLTNVPFGQSPPTERFDR</sequence>
<feature type="compositionally biased region" description="Basic and acidic residues" evidence="1">
    <location>
        <begin position="1"/>
        <end position="10"/>
    </location>
</feature>
<name>A0A5C6M3X6_9PLAN</name>
<evidence type="ECO:0000313" key="3">
    <source>
        <dbReference type="Proteomes" id="UP000321083"/>
    </source>
</evidence>
<feature type="compositionally biased region" description="Polar residues" evidence="1">
    <location>
        <begin position="11"/>
        <end position="25"/>
    </location>
</feature>
<reference evidence="2 3" key="1">
    <citation type="submission" date="2019-08" db="EMBL/GenBank/DDBJ databases">
        <title>100 year-old enigma solved: identification of Planctomyces bekefii, the type genus and species of the phylum Planctomycetes.</title>
        <authorList>
            <person name="Svetlana D.N."/>
            <person name="Overmann J."/>
        </authorList>
    </citation>
    <scope>NUCLEOTIDE SEQUENCE [LARGE SCALE GENOMIC DNA]</scope>
    <source>
        <strain evidence="2">Phe10_nw2017</strain>
    </source>
</reference>